<evidence type="ECO:0000259" key="9">
    <source>
        <dbReference type="Pfam" id="PF02777"/>
    </source>
</evidence>
<dbReference type="InterPro" id="IPR019831">
    <property type="entry name" value="Mn/Fe_SOD_N"/>
</dbReference>
<proteinExistence type="inferred from homology"/>
<dbReference type="Proteomes" id="UP000823636">
    <property type="component" value="Unassembled WGS sequence"/>
</dbReference>
<feature type="binding site" evidence="5">
    <location>
        <position position="188"/>
    </location>
    <ligand>
        <name>Mn(2+)</name>
        <dbReference type="ChEBI" id="CHEBI:29035"/>
    </ligand>
</feature>
<feature type="domain" description="Manganese/iron superoxide dismutase C-terminal" evidence="9">
    <location>
        <begin position="117"/>
        <end position="217"/>
    </location>
</feature>
<gene>
    <name evidence="10" type="ORF">IAC54_07715</name>
</gene>
<evidence type="ECO:0000313" key="11">
    <source>
        <dbReference type="Proteomes" id="UP000823636"/>
    </source>
</evidence>
<keyword evidence="7" id="KW-0732">Signal</keyword>
<feature type="binding site" evidence="5">
    <location>
        <position position="184"/>
    </location>
    <ligand>
        <name>Mn(2+)</name>
        <dbReference type="ChEBI" id="CHEBI:29035"/>
    </ligand>
</feature>
<comment type="similarity">
    <text evidence="1 6">Belongs to the iron/manganese superoxide dismutase family.</text>
</comment>
<dbReference type="GO" id="GO:0005737">
    <property type="term" value="C:cytoplasm"/>
    <property type="evidence" value="ECO:0007669"/>
    <property type="project" value="TreeGrafter"/>
</dbReference>
<feature type="binding site" evidence="5">
    <location>
        <position position="52"/>
    </location>
    <ligand>
        <name>Mn(2+)</name>
        <dbReference type="ChEBI" id="CHEBI:29035"/>
    </ligand>
</feature>
<keyword evidence="3 5" id="KW-0479">Metal-binding</keyword>
<dbReference type="PROSITE" id="PS00088">
    <property type="entry name" value="SOD_MN"/>
    <property type="match status" value="1"/>
</dbReference>
<dbReference type="SUPFAM" id="SSF46609">
    <property type="entry name" value="Fe,Mn superoxide dismutase (SOD), N-terminal domain"/>
    <property type="match status" value="1"/>
</dbReference>
<organism evidence="10 11">
    <name type="scientific">Candidatus Caccoplasma merdipullorum</name>
    <dbReference type="NCBI Taxonomy" id="2840718"/>
    <lineage>
        <taxon>Bacteria</taxon>
        <taxon>Pseudomonadati</taxon>
        <taxon>Bacteroidota</taxon>
        <taxon>Bacteroidia</taxon>
        <taxon>Bacteroidales</taxon>
        <taxon>Bacteroidaceae</taxon>
        <taxon>Bacteroidaceae incertae sedis</taxon>
        <taxon>Candidatus Caccoplasma</taxon>
    </lineage>
</organism>
<feature type="binding site" evidence="5">
    <location>
        <position position="101"/>
    </location>
    <ligand>
        <name>Mn(2+)</name>
        <dbReference type="ChEBI" id="CHEBI:29035"/>
    </ligand>
</feature>
<accession>A0A9D9E5A6</accession>
<feature type="chain" id="PRO_5039522999" description="Superoxide dismutase" evidence="7">
    <location>
        <begin position="22"/>
        <end position="224"/>
    </location>
</feature>
<dbReference type="GO" id="GO:0046872">
    <property type="term" value="F:metal ion binding"/>
    <property type="evidence" value="ECO:0007669"/>
    <property type="project" value="UniProtKB-KW"/>
</dbReference>
<dbReference type="InterPro" id="IPR019833">
    <property type="entry name" value="Mn/Fe_SOD_BS"/>
</dbReference>
<evidence type="ECO:0000256" key="2">
    <source>
        <dbReference type="ARBA" id="ARBA00012682"/>
    </source>
</evidence>
<dbReference type="Gene3D" id="1.10.287.990">
    <property type="entry name" value="Fe,Mn superoxide dismutase (SOD) domain"/>
    <property type="match status" value="1"/>
</dbReference>
<feature type="domain" description="Manganese/iron superoxide dismutase N-terminal" evidence="8">
    <location>
        <begin position="28"/>
        <end position="108"/>
    </location>
</feature>
<evidence type="ECO:0000259" key="8">
    <source>
        <dbReference type="Pfam" id="PF00081"/>
    </source>
</evidence>
<dbReference type="Pfam" id="PF00081">
    <property type="entry name" value="Sod_Fe_N"/>
    <property type="match status" value="1"/>
</dbReference>
<dbReference type="InterPro" id="IPR036324">
    <property type="entry name" value="Mn/Fe_SOD_N_sf"/>
</dbReference>
<dbReference type="Gene3D" id="3.55.40.20">
    <property type="entry name" value="Iron/manganese superoxide dismutase, C-terminal domain"/>
    <property type="match status" value="1"/>
</dbReference>
<dbReference type="GO" id="GO:0004784">
    <property type="term" value="F:superoxide dismutase activity"/>
    <property type="evidence" value="ECO:0007669"/>
    <property type="project" value="UniProtKB-EC"/>
</dbReference>
<evidence type="ECO:0000256" key="6">
    <source>
        <dbReference type="RuleBase" id="RU000414"/>
    </source>
</evidence>
<reference evidence="10" key="1">
    <citation type="submission" date="2020-10" db="EMBL/GenBank/DDBJ databases">
        <authorList>
            <person name="Gilroy R."/>
        </authorList>
    </citation>
    <scope>NUCLEOTIDE SEQUENCE</scope>
    <source>
        <strain evidence="10">G3-4614</strain>
    </source>
</reference>
<evidence type="ECO:0000256" key="1">
    <source>
        <dbReference type="ARBA" id="ARBA00008714"/>
    </source>
</evidence>
<protein>
    <recommendedName>
        <fullName evidence="2 6">Superoxide dismutase</fullName>
        <ecNumber evidence="2 6">1.15.1.1</ecNumber>
    </recommendedName>
</protein>
<dbReference type="InterPro" id="IPR019832">
    <property type="entry name" value="Mn/Fe_SOD_C"/>
</dbReference>
<evidence type="ECO:0000256" key="4">
    <source>
        <dbReference type="ARBA" id="ARBA00023002"/>
    </source>
</evidence>
<evidence type="ECO:0000256" key="5">
    <source>
        <dbReference type="PIRSR" id="PIRSR000349-1"/>
    </source>
</evidence>
<keyword evidence="4 6" id="KW-0560">Oxidoreductase</keyword>
<dbReference type="SUPFAM" id="SSF54719">
    <property type="entry name" value="Fe,Mn superoxide dismutase (SOD), C-terminal domain"/>
    <property type="match status" value="1"/>
</dbReference>
<name>A0A9D9E5A6_9BACT</name>
<reference evidence="10" key="2">
    <citation type="journal article" date="2021" name="PeerJ">
        <title>Extensive microbial diversity within the chicken gut microbiome revealed by metagenomics and culture.</title>
        <authorList>
            <person name="Gilroy R."/>
            <person name="Ravi A."/>
            <person name="Getino M."/>
            <person name="Pursley I."/>
            <person name="Horton D.L."/>
            <person name="Alikhan N.F."/>
            <person name="Baker D."/>
            <person name="Gharbi K."/>
            <person name="Hall N."/>
            <person name="Watson M."/>
            <person name="Adriaenssens E.M."/>
            <person name="Foster-Nyarko E."/>
            <person name="Jarju S."/>
            <person name="Secka A."/>
            <person name="Antonio M."/>
            <person name="Oren A."/>
            <person name="Chaudhuri R.R."/>
            <person name="La Ragione R."/>
            <person name="Hildebrand F."/>
            <person name="Pallen M.J."/>
        </authorList>
    </citation>
    <scope>NUCLEOTIDE SEQUENCE</scope>
    <source>
        <strain evidence="10">G3-4614</strain>
    </source>
</reference>
<comment type="caution">
    <text evidence="10">The sequence shown here is derived from an EMBL/GenBank/DDBJ whole genome shotgun (WGS) entry which is preliminary data.</text>
</comment>
<feature type="signal peptide" evidence="7">
    <location>
        <begin position="1"/>
        <end position="21"/>
    </location>
</feature>
<dbReference type="EC" id="1.15.1.1" evidence="2 6"/>
<dbReference type="Pfam" id="PF02777">
    <property type="entry name" value="Sod_Fe_C"/>
    <property type="match status" value="1"/>
</dbReference>
<dbReference type="PANTHER" id="PTHR43595">
    <property type="entry name" value="37S RIBOSOMAL PROTEIN S26, MITOCHONDRIAL"/>
    <property type="match status" value="1"/>
</dbReference>
<comment type="function">
    <text evidence="6">Destroys radicals which are normally produced within the cells and which are toxic to biological systems.</text>
</comment>
<dbReference type="InterPro" id="IPR036314">
    <property type="entry name" value="SOD_C_sf"/>
</dbReference>
<dbReference type="PRINTS" id="PR01703">
    <property type="entry name" value="MNSODISMTASE"/>
</dbReference>
<evidence type="ECO:0000256" key="3">
    <source>
        <dbReference type="ARBA" id="ARBA00022723"/>
    </source>
</evidence>
<dbReference type="AlphaFoldDB" id="A0A9D9E5A6"/>
<dbReference type="EMBL" id="JADIMW010000080">
    <property type="protein sequence ID" value="MBO8438765.1"/>
    <property type="molecule type" value="Genomic_DNA"/>
</dbReference>
<comment type="catalytic activity">
    <reaction evidence="6">
        <text>2 superoxide + 2 H(+) = H2O2 + O2</text>
        <dbReference type="Rhea" id="RHEA:20696"/>
        <dbReference type="ChEBI" id="CHEBI:15378"/>
        <dbReference type="ChEBI" id="CHEBI:15379"/>
        <dbReference type="ChEBI" id="CHEBI:16240"/>
        <dbReference type="ChEBI" id="CHEBI:18421"/>
        <dbReference type="EC" id="1.15.1.1"/>
    </reaction>
</comment>
<dbReference type="FunFam" id="3.55.40.20:FF:000004">
    <property type="entry name" value="Superoxide dismutase [Fe]"/>
    <property type="match status" value="1"/>
</dbReference>
<dbReference type="PIRSF" id="PIRSF000349">
    <property type="entry name" value="SODismutase"/>
    <property type="match status" value="1"/>
</dbReference>
<sequence>MKRHITTALLSAILLTAAAQQKETSAVFKLPPLPYQYDELEPYISRTTVKLHYDTHTRGYLDKANKILRKDTPDSISQNLAEIVRNSEGALYNNAAQAWNHIFYFDAFSPHAITEPGGKLMQQIEQQWGSFQNFKNTFAEAATGLFGSGWLWLVKQPDGQLAIIAESNAGKVLKSKSVPLLGIDVWEHAYYLDYQNRRAEHIDALWNIIDWRVVQKRFAGIPRP</sequence>
<evidence type="ECO:0000256" key="7">
    <source>
        <dbReference type="SAM" id="SignalP"/>
    </source>
</evidence>
<evidence type="ECO:0000313" key="10">
    <source>
        <dbReference type="EMBL" id="MBO8438765.1"/>
    </source>
</evidence>
<dbReference type="InterPro" id="IPR001189">
    <property type="entry name" value="Mn/Fe_SOD"/>
</dbReference>
<dbReference type="PANTHER" id="PTHR43595:SF2">
    <property type="entry name" value="SMALL RIBOSOMAL SUBUNIT PROTEIN MS42"/>
    <property type="match status" value="1"/>
</dbReference>